<name>A0ABQ4C7Z6_9ACTN</name>
<evidence type="ECO:0008006" key="3">
    <source>
        <dbReference type="Google" id="ProtNLM"/>
    </source>
</evidence>
<gene>
    <name evidence="1" type="ORF">Air01nite_50060</name>
</gene>
<evidence type="ECO:0000313" key="1">
    <source>
        <dbReference type="EMBL" id="GIF58911.1"/>
    </source>
</evidence>
<sequence length="90" mass="10210">MTKKVTVSVPDDVAERLGSERNVSYFVSELVRRQITHERTMALLAESGYSITDEEMDDAFSEIQDAKRTMTASLRRHAEEVLAAGRRPPR</sequence>
<reference evidence="1 2" key="1">
    <citation type="submission" date="2021-01" db="EMBL/GenBank/DDBJ databases">
        <title>Whole genome shotgun sequence of Asanoa iriomotensis NBRC 100142.</title>
        <authorList>
            <person name="Komaki H."/>
            <person name="Tamura T."/>
        </authorList>
    </citation>
    <scope>NUCLEOTIDE SEQUENCE [LARGE SCALE GENOMIC DNA]</scope>
    <source>
        <strain evidence="1 2">NBRC 100142</strain>
    </source>
</reference>
<organism evidence="1 2">
    <name type="scientific">Asanoa iriomotensis</name>
    <dbReference type="NCBI Taxonomy" id="234613"/>
    <lineage>
        <taxon>Bacteria</taxon>
        <taxon>Bacillati</taxon>
        <taxon>Actinomycetota</taxon>
        <taxon>Actinomycetes</taxon>
        <taxon>Micromonosporales</taxon>
        <taxon>Micromonosporaceae</taxon>
        <taxon>Asanoa</taxon>
    </lineage>
</organism>
<evidence type="ECO:0000313" key="2">
    <source>
        <dbReference type="Proteomes" id="UP000624325"/>
    </source>
</evidence>
<dbReference type="EMBL" id="BONC01000039">
    <property type="protein sequence ID" value="GIF58911.1"/>
    <property type="molecule type" value="Genomic_DNA"/>
</dbReference>
<dbReference type="RefSeq" id="WP_203705694.1">
    <property type="nucleotide sequence ID" value="NZ_BAAALU010000033.1"/>
</dbReference>
<comment type="caution">
    <text evidence="1">The sequence shown here is derived from an EMBL/GenBank/DDBJ whole genome shotgun (WGS) entry which is preliminary data.</text>
</comment>
<protein>
    <recommendedName>
        <fullName evidence="3">CopG family transcriptional regulator</fullName>
    </recommendedName>
</protein>
<dbReference type="Proteomes" id="UP000624325">
    <property type="component" value="Unassembled WGS sequence"/>
</dbReference>
<keyword evidence="2" id="KW-1185">Reference proteome</keyword>
<proteinExistence type="predicted"/>
<accession>A0ABQ4C7Z6</accession>